<evidence type="ECO:0000313" key="4">
    <source>
        <dbReference type="Proteomes" id="UP000654370"/>
    </source>
</evidence>
<feature type="region of interest" description="Disordered" evidence="1">
    <location>
        <begin position="51"/>
        <end position="75"/>
    </location>
</feature>
<evidence type="ECO:0000256" key="1">
    <source>
        <dbReference type="SAM" id="MobiDB-lite"/>
    </source>
</evidence>
<gene>
    <name evidence="3" type="ORF">INT43_002757</name>
</gene>
<dbReference type="InterPro" id="IPR009792">
    <property type="entry name" value="TMEM242"/>
</dbReference>
<feature type="transmembrane region" description="Helical" evidence="2">
    <location>
        <begin position="16"/>
        <end position="35"/>
    </location>
</feature>
<dbReference type="OrthoDB" id="2378895at2759"/>
<dbReference type="AlphaFoldDB" id="A0A8H7Q734"/>
<dbReference type="Proteomes" id="UP000654370">
    <property type="component" value="Unassembled WGS sequence"/>
</dbReference>
<keyword evidence="2" id="KW-0472">Membrane</keyword>
<keyword evidence="2" id="KW-1133">Transmembrane helix</keyword>
<feature type="region of interest" description="Disordered" evidence="1">
    <location>
        <begin position="187"/>
        <end position="209"/>
    </location>
</feature>
<accession>A0A8H7Q734</accession>
<reference evidence="3" key="1">
    <citation type="submission" date="2020-12" db="EMBL/GenBank/DDBJ databases">
        <title>Metabolic potential, ecology and presence of endohyphal bacteria is reflected in genomic diversity of Mucoromycotina.</title>
        <authorList>
            <person name="Muszewska A."/>
            <person name="Okrasinska A."/>
            <person name="Steczkiewicz K."/>
            <person name="Drgas O."/>
            <person name="Orlowska M."/>
            <person name="Perlinska-Lenart U."/>
            <person name="Aleksandrzak-Piekarczyk T."/>
            <person name="Szatraj K."/>
            <person name="Zielenkiewicz U."/>
            <person name="Pilsyk S."/>
            <person name="Malc E."/>
            <person name="Mieczkowski P."/>
            <person name="Kruszewska J.S."/>
            <person name="Biernat P."/>
            <person name="Pawlowska J."/>
        </authorList>
    </citation>
    <scope>NUCLEOTIDE SEQUENCE</scope>
    <source>
        <strain evidence="3">WA0000067209</strain>
    </source>
</reference>
<proteinExistence type="predicted"/>
<evidence type="ECO:0000256" key="2">
    <source>
        <dbReference type="SAM" id="Phobius"/>
    </source>
</evidence>
<evidence type="ECO:0000313" key="3">
    <source>
        <dbReference type="EMBL" id="KAG2186319.1"/>
    </source>
</evidence>
<protein>
    <recommendedName>
        <fullName evidence="5">Transmembrane protein 242</fullName>
    </recommendedName>
</protein>
<evidence type="ECO:0008006" key="5">
    <source>
        <dbReference type="Google" id="ProtNLM"/>
    </source>
</evidence>
<keyword evidence="4" id="KW-1185">Reference proteome</keyword>
<name>A0A8H7Q734_MORIS</name>
<dbReference type="Pfam" id="PF07096">
    <property type="entry name" value="DUF1358"/>
    <property type="match status" value="1"/>
</dbReference>
<dbReference type="EMBL" id="JAEPQZ010000001">
    <property type="protein sequence ID" value="KAG2186319.1"/>
    <property type="molecule type" value="Genomic_DNA"/>
</dbReference>
<organism evidence="3 4">
    <name type="scientific">Mortierella isabellina</name>
    <name type="common">Filamentous fungus</name>
    <name type="synonym">Umbelopsis isabellina</name>
    <dbReference type="NCBI Taxonomy" id="91625"/>
    <lineage>
        <taxon>Eukaryota</taxon>
        <taxon>Fungi</taxon>
        <taxon>Fungi incertae sedis</taxon>
        <taxon>Mucoromycota</taxon>
        <taxon>Mucoromycotina</taxon>
        <taxon>Umbelopsidomycetes</taxon>
        <taxon>Umbelopsidales</taxon>
        <taxon>Umbelopsidaceae</taxon>
        <taxon>Umbelopsis</taxon>
    </lineage>
</organism>
<keyword evidence="2" id="KW-0812">Transmembrane</keyword>
<sequence length="209" mass="23565">MSTDTKAKPEPPIRTSTLLTAAGSLFVVGLAGSIWQANRKHAREMQADAAAAAKAASQEPTITPGTKPSIEKPNILPQPVMTAAEYAQSRVEARFYSLRAFGYGTLLAFGGVGALAAFTAWWFEVSSMEELSQKLQDTIPKHTTALRTKILREETIHDELSMLPNIERKLSAEDLSAEEWWKELKKEWQRDVQDRREWHTERDARDRQR</sequence>
<comment type="caution">
    <text evidence="3">The sequence shown here is derived from an EMBL/GenBank/DDBJ whole genome shotgun (WGS) entry which is preliminary data.</text>
</comment>
<feature type="transmembrane region" description="Helical" evidence="2">
    <location>
        <begin position="100"/>
        <end position="123"/>
    </location>
</feature>